<dbReference type="STRING" id="592050.SAMN05421875_1288"/>
<reference evidence="3" key="1">
    <citation type="submission" date="2016-10" db="EMBL/GenBank/DDBJ databases">
        <authorList>
            <person name="Varghese N."/>
            <person name="Submissions S."/>
        </authorList>
    </citation>
    <scope>NUCLEOTIDE SEQUENCE [LARGE SCALE GENOMIC DNA]</scope>
    <source>
        <strain evidence="3">DSM 25157</strain>
    </source>
</reference>
<evidence type="ECO:0000313" key="2">
    <source>
        <dbReference type="EMBL" id="SEA76113.1"/>
    </source>
</evidence>
<dbReference type="EMBL" id="FNQJ01000028">
    <property type="protein sequence ID" value="SEA76113.1"/>
    <property type="molecule type" value="Genomic_DNA"/>
</dbReference>
<sequence length="151" mass="15482">MFFTTLAPLLNAGAKIKIEIAAMNDGEIAFDIHPIPTAGRPLLAKRFTGTAAELDASMAEILTSFTSSNVSVAEQIAAMDVMAKESCKEVSAAATAAPKPRTSKPLKNAAPAGLLDNDEDDEGSAGSPEPLSAPNPPAEKTGADLLGAFTL</sequence>
<accession>A0A1H4DTK4</accession>
<dbReference type="RefSeq" id="WP_092699988.1">
    <property type="nucleotide sequence ID" value="NZ_FNQJ01000028.1"/>
</dbReference>
<dbReference type="GeneID" id="34235003"/>
<dbReference type="NCBIfam" id="TIGR03741">
    <property type="entry name" value="PRTRC_E"/>
    <property type="match status" value="1"/>
</dbReference>
<feature type="region of interest" description="Disordered" evidence="1">
    <location>
        <begin position="90"/>
        <end position="151"/>
    </location>
</feature>
<protein>
    <submittedName>
        <fullName evidence="2">PRTRC system protein E</fullName>
    </submittedName>
</protein>
<evidence type="ECO:0000256" key="1">
    <source>
        <dbReference type="SAM" id="MobiDB-lite"/>
    </source>
</evidence>
<organism evidence="2 3">
    <name type="scientific">Acidovorax soli</name>
    <dbReference type="NCBI Taxonomy" id="592050"/>
    <lineage>
        <taxon>Bacteria</taxon>
        <taxon>Pseudomonadati</taxon>
        <taxon>Pseudomonadota</taxon>
        <taxon>Betaproteobacteria</taxon>
        <taxon>Burkholderiales</taxon>
        <taxon>Comamonadaceae</taxon>
        <taxon>Acidovorax</taxon>
    </lineage>
</organism>
<keyword evidence="3" id="KW-1185">Reference proteome</keyword>
<dbReference type="Proteomes" id="UP000199002">
    <property type="component" value="Unassembled WGS sequence"/>
</dbReference>
<proteinExistence type="predicted"/>
<name>A0A1H4DTK4_9BURK</name>
<gene>
    <name evidence="2" type="ORF">SAMN05421875_1288</name>
</gene>
<dbReference type="InterPro" id="IPR022273">
    <property type="entry name" value="PRTRC_protein-E"/>
</dbReference>
<dbReference type="AlphaFoldDB" id="A0A1H4DTK4"/>
<evidence type="ECO:0000313" key="3">
    <source>
        <dbReference type="Proteomes" id="UP000199002"/>
    </source>
</evidence>